<protein>
    <submittedName>
        <fullName evidence="5">Sugar transferase</fullName>
    </submittedName>
</protein>
<dbReference type="Pfam" id="PF02397">
    <property type="entry name" value="Bac_transf"/>
    <property type="match status" value="1"/>
</dbReference>
<sequence>MTRRDQTLKRAMDLTFSVAGLIVLWPVILLTAVLARWDTGASGIFRQERIGRHGRRFRLLKVRTMRPVDGTTITTCLDDRITPLGAKLRRLKLDELPQLWNVLRGDMSLVGPRPDVPGWADRLEGDARALLALRPGITGPATLRFREEEKILGAASDPERHNAEVIWPEKVRLNLAYMEEWSLRGDVDYIARTVFG</sequence>
<dbReference type="InterPro" id="IPR003362">
    <property type="entry name" value="Bact_transf"/>
</dbReference>
<keyword evidence="6" id="KW-1185">Reference proteome</keyword>
<dbReference type="PANTHER" id="PTHR30576">
    <property type="entry name" value="COLANIC BIOSYNTHESIS UDP-GLUCOSE LIPID CARRIER TRANSFERASE"/>
    <property type="match status" value="1"/>
</dbReference>
<name>A0ABS6T6L8_9RHOB</name>
<dbReference type="EMBL" id="JAHUZE010000003">
    <property type="protein sequence ID" value="MBV7380161.1"/>
    <property type="molecule type" value="Genomic_DNA"/>
</dbReference>
<evidence type="ECO:0000256" key="1">
    <source>
        <dbReference type="ARBA" id="ARBA00006464"/>
    </source>
</evidence>
<comment type="caution">
    <text evidence="5">The sequence shown here is derived from an EMBL/GenBank/DDBJ whole genome shotgun (WGS) entry which is preliminary data.</text>
</comment>
<comment type="similarity">
    <text evidence="1">Belongs to the bacterial sugar transferase family.</text>
</comment>
<keyword evidence="3" id="KW-0472">Membrane</keyword>
<feature type="transmembrane region" description="Helical" evidence="3">
    <location>
        <begin position="12"/>
        <end position="37"/>
    </location>
</feature>
<evidence type="ECO:0000313" key="6">
    <source>
        <dbReference type="Proteomes" id="UP000756530"/>
    </source>
</evidence>
<dbReference type="RefSeq" id="WP_218393351.1">
    <property type="nucleotide sequence ID" value="NZ_JAHUZE010000003.1"/>
</dbReference>
<keyword evidence="5" id="KW-0808">Transferase</keyword>
<keyword evidence="2" id="KW-0270">Exopolysaccharide synthesis</keyword>
<dbReference type="Proteomes" id="UP000756530">
    <property type="component" value="Unassembled WGS sequence"/>
</dbReference>
<reference evidence="5 6" key="1">
    <citation type="submission" date="2021-05" db="EMBL/GenBank/DDBJ databases">
        <title>Culturable bacteria isolated from Daya Bay.</title>
        <authorList>
            <person name="Zheng W."/>
            <person name="Yu S."/>
            <person name="Huang Y."/>
        </authorList>
    </citation>
    <scope>NUCLEOTIDE SEQUENCE [LARGE SCALE GENOMIC DNA]</scope>
    <source>
        <strain evidence="5 6">DP4N28-5</strain>
    </source>
</reference>
<feature type="domain" description="Bacterial sugar transferase" evidence="4">
    <location>
        <begin position="9"/>
        <end position="195"/>
    </location>
</feature>
<evidence type="ECO:0000256" key="3">
    <source>
        <dbReference type="SAM" id="Phobius"/>
    </source>
</evidence>
<accession>A0ABS6T6L8</accession>
<evidence type="ECO:0000313" key="5">
    <source>
        <dbReference type="EMBL" id="MBV7380161.1"/>
    </source>
</evidence>
<dbReference type="PANTHER" id="PTHR30576:SF0">
    <property type="entry name" value="UNDECAPRENYL-PHOSPHATE N-ACETYLGALACTOSAMINYL 1-PHOSPHATE TRANSFERASE-RELATED"/>
    <property type="match status" value="1"/>
</dbReference>
<evidence type="ECO:0000259" key="4">
    <source>
        <dbReference type="Pfam" id="PF02397"/>
    </source>
</evidence>
<evidence type="ECO:0000256" key="2">
    <source>
        <dbReference type="ARBA" id="ARBA00023169"/>
    </source>
</evidence>
<keyword evidence="3" id="KW-0812">Transmembrane</keyword>
<gene>
    <name evidence="5" type="ORF">KJP28_14610</name>
</gene>
<dbReference type="GO" id="GO:0016740">
    <property type="term" value="F:transferase activity"/>
    <property type="evidence" value="ECO:0007669"/>
    <property type="project" value="UniProtKB-KW"/>
</dbReference>
<organism evidence="5 6">
    <name type="scientific">Maritimibacter dapengensis</name>
    <dbReference type="NCBI Taxonomy" id="2836868"/>
    <lineage>
        <taxon>Bacteria</taxon>
        <taxon>Pseudomonadati</taxon>
        <taxon>Pseudomonadota</taxon>
        <taxon>Alphaproteobacteria</taxon>
        <taxon>Rhodobacterales</taxon>
        <taxon>Roseobacteraceae</taxon>
        <taxon>Maritimibacter</taxon>
    </lineage>
</organism>
<proteinExistence type="inferred from homology"/>
<keyword evidence="3" id="KW-1133">Transmembrane helix</keyword>